<organism evidence="2 3">
    <name type="scientific">Cohnella faecalis</name>
    <dbReference type="NCBI Taxonomy" id="2315694"/>
    <lineage>
        <taxon>Bacteria</taxon>
        <taxon>Bacillati</taxon>
        <taxon>Bacillota</taxon>
        <taxon>Bacilli</taxon>
        <taxon>Bacillales</taxon>
        <taxon>Paenibacillaceae</taxon>
        <taxon>Cohnella</taxon>
    </lineage>
</organism>
<dbReference type="EMBL" id="QXJM01000027">
    <property type="protein sequence ID" value="RIE04305.1"/>
    <property type="molecule type" value="Genomic_DNA"/>
</dbReference>
<evidence type="ECO:0000313" key="3">
    <source>
        <dbReference type="Proteomes" id="UP000266340"/>
    </source>
</evidence>
<evidence type="ECO:0000256" key="1">
    <source>
        <dbReference type="SAM" id="Phobius"/>
    </source>
</evidence>
<evidence type="ECO:0000313" key="2">
    <source>
        <dbReference type="EMBL" id="RIE04305.1"/>
    </source>
</evidence>
<feature type="transmembrane region" description="Helical" evidence="1">
    <location>
        <begin position="113"/>
        <end position="146"/>
    </location>
</feature>
<sequence length="368" mass="42477">MIYFAYSIVVIINSFLAYSRNHSRIIAFITAVFIWLLFWSNTLNPDLQAYVRDYIYLQNNVPLETYQTEPGFIILMKLGISLGLSYTAFLSLVTAVCYALIYRTIKKYTNNMSYVYLMYLLHPVFLDIVQFRNFIIMSILVSAIPLLVEDTGKSKIKYLLLILVAASIQNLAIVYAPLLLVNRANKNKLVKYIACFIVLFSIVLLFNGNKIPYIENIVQNINNDRIDRYLSGVGRLGFLIAWGLHIIYFLLIYWSKKVIDRNKTSDKKNDEIIAFVNIVFWINVFAFAFFPLYMMDMAFYRVIRNLILVNAIVFSIASNSFASGNVKKLVFNFTVLLGASAWFSYDILGPHFITVFKPIFENNIFIGD</sequence>
<dbReference type="Proteomes" id="UP000266340">
    <property type="component" value="Unassembled WGS sequence"/>
</dbReference>
<keyword evidence="1" id="KW-0812">Transmembrane</keyword>
<accession>A0A398CP62</accession>
<name>A0A398CP62_9BACL</name>
<feature type="transmembrane region" description="Helical" evidence="1">
    <location>
        <begin position="229"/>
        <end position="251"/>
    </location>
</feature>
<feature type="transmembrane region" description="Helical" evidence="1">
    <location>
        <begin position="25"/>
        <end position="43"/>
    </location>
</feature>
<dbReference type="OrthoDB" id="2989568at2"/>
<feature type="transmembrane region" description="Helical" evidence="1">
    <location>
        <begin position="192"/>
        <end position="209"/>
    </location>
</feature>
<feature type="transmembrane region" description="Helical" evidence="1">
    <location>
        <begin position="298"/>
        <end position="317"/>
    </location>
</feature>
<reference evidence="2 3" key="1">
    <citation type="submission" date="2018-09" db="EMBL/GenBank/DDBJ databases">
        <title>Cohnella cavernae sp. nov., isolated from a karst cave.</title>
        <authorList>
            <person name="Zhu H."/>
        </authorList>
    </citation>
    <scope>NUCLEOTIDE SEQUENCE [LARGE SCALE GENOMIC DNA]</scope>
    <source>
        <strain evidence="2 3">K2E09-144</strain>
    </source>
</reference>
<feature type="transmembrane region" description="Helical" evidence="1">
    <location>
        <begin position="72"/>
        <end position="101"/>
    </location>
</feature>
<comment type="caution">
    <text evidence="2">The sequence shown here is derived from an EMBL/GenBank/DDBJ whole genome shotgun (WGS) entry which is preliminary data.</text>
</comment>
<proteinExistence type="predicted"/>
<feature type="transmembrane region" description="Helical" evidence="1">
    <location>
        <begin position="158"/>
        <end position="180"/>
    </location>
</feature>
<feature type="transmembrane region" description="Helical" evidence="1">
    <location>
        <begin position="272"/>
        <end position="292"/>
    </location>
</feature>
<protein>
    <submittedName>
        <fullName evidence="2">EpsG family protein</fullName>
    </submittedName>
</protein>
<keyword evidence="1" id="KW-1133">Transmembrane helix</keyword>
<dbReference type="AlphaFoldDB" id="A0A398CP62"/>
<dbReference type="RefSeq" id="WP_119148346.1">
    <property type="nucleotide sequence ID" value="NZ_JBHSOV010000042.1"/>
</dbReference>
<dbReference type="InterPro" id="IPR049458">
    <property type="entry name" value="EpsG-like"/>
</dbReference>
<keyword evidence="1" id="KW-0472">Membrane</keyword>
<dbReference type="Pfam" id="PF14897">
    <property type="entry name" value="EpsG"/>
    <property type="match status" value="1"/>
</dbReference>
<feature type="transmembrane region" description="Helical" evidence="1">
    <location>
        <begin position="329"/>
        <end position="348"/>
    </location>
</feature>
<gene>
    <name evidence="2" type="ORF">D3H35_06750</name>
</gene>
<keyword evidence="3" id="KW-1185">Reference proteome</keyword>